<feature type="compositionally biased region" description="Basic and acidic residues" evidence="1">
    <location>
        <begin position="1179"/>
        <end position="1195"/>
    </location>
</feature>
<feature type="compositionally biased region" description="Gly residues" evidence="1">
    <location>
        <begin position="79"/>
        <end position="88"/>
    </location>
</feature>
<dbReference type="Gene3D" id="1.10.30.10">
    <property type="entry name" value="High mobility group box domain"/>
    <property type="match status" value="2"/>
</dbReference>
<accession>A0ABD3M144</accession>
<feature type="compositionally biased region" description="Basic and acidic residues" evidence="1">
    <location>
        <begin position="297"/>
        <end position="314"/>
    </location>
</feature>
<feature type="compositionally biased region" description="Polar residues" evidence="1">
    <location>
        <begin position="406"/>
        <end position="415"/>
    </location>
</feature>
<keyword evidence="3" id="KW-1185">Reference proteome</keyword>
<dbReference type="CDD" id="cd00084">
    <property type="entry name" value="HMG-box_SF"/>
    <property type="match status" value="3"/>
</dbReference>
<dbReference type="Proteomes" id="UP001530293">
    <property type="component" value="Unassembled WGS sequence"/>
</dbReference>
<reference evidence="2 3" key="1">
    <citation type="submission" date="2024-10" db="EMBL/GenBank/DDBJ databases">
        <title>Updated reference genomes for cyclostephanoid diatoms.</title>
        <authorList>
            <person name="Roberts W.R."/>
            <person name="Alverson A.J."/>
        </authorList>
    </citation>
    <scope>NUCLEOTIDE SEQUENCE [LARGE SCALE GENOMIC DNA]</scope>
    <source>
        <strain evidence="2 3">AJA232-27</strain>
    </source>
</reference>
<proteinExistence type="predicted"/>
<gene>
    <name evidence="2" type="ORF">ACHAWU_000401</name>
</gene>
<comment type="caution">
    <text evidence="2">The sequence shown here is derived from an EMBL/GenBank/DDBJ whole genome shotgun (WGS) entry which is preliminary data.</text>
</comment>
<organism evidence="2 3">
    <name type="scientific">Discostella pseudostelligera</name>
    <dbReference type="NCBI Taxonomy" id="259834"/>
    <lineage>
        <taxon>Eukaryota</taxon>
        <taxon>Sar</taxon>
        <taxon>Stramenopiles</taxon>
        <taxon>Ochrophyta</taxon>
        <taxon>Bacillariophyta</taxon>
        <taxon>Coscinodiscophyceae</taxon>
        <taxon>Thalassiosirophycidae</taxon>
        <taxon>Stephanodiscales</taxon>
        <taxon>Stephanodiscaceae</taxon>
        <taxon>Discostella</taxon>
    </lineage>
</organism>
<protein>
    <recommendedName>
        <fullName evidence="4">HMG box domain-containing protein</fullName>
    </recommendedName>
</protein>
<feature type="region of interest" description="Disordered" evidence="1">
    <location>
        <begin position="1168"/>
        <end position="1204"/>
    </location>
</feature>
<name>A0ABD3M144_9STRA</name>
<evidence type="ECO:0000313" key="3">
    <source>
        <dbReference type="Proteomes" id="UP001530293"/>
    </source>
</evidence>
<feature type="region of interest" description="Disordered" evidence="1">
    <location>
        <begin position="1"/>
        <end position="129"/>
    </location>
</feature>
<feature type="region of interest" description="Disordered" evidence="1">
    <location>
        <begin position="382"/>
        <end position="417"/>
    </location>
</feature>
<feature type="compositionally biased region" description="Low complexity" evidence="1">
    <location>
        <begin position="24"/>
        <end position="37"/>
    </location>
</feature>
<dbReference type="InterPro" id="IPR036910">
    <property type="entry name" value="HMG_box_dom_sf"/>
</dbReference>
<evidence type="ECO:0008006" key="4">
    <source>
        <dbReference type="Google" id="ProtNLM"/>
    </source>
</evidence>
<feature type="region of interest" description="Disordered" evidence="1">
    <location>
        <begin position="205"/>
        <end position="224"/>
    </location>
</feature>
<sequence length="1341" mass="147235">MAMANNNRKRSHPCTSFNKDVDADASSSSSSSSVGWDPDGDGSHGNISNDEIRNNGRDHSQSASFPSQIDVAFATATTSGGGGGGLDGGMMLDDDGSHEMMESHSNSSSNSDDDDDESSHELFHPITPPERIRYQMLGAPTLLYRHAPSYRSPANRPSTLTPQQIFMALYTKNHPIQSWFNNTALKQPKQTRSAFLTSAHIPCPARPWGTTTTTTTGDEEGPTKQRKCYAFNAYRSEVTKMRKEAGLPRFSMNEVAALWKEMSEEEKCIYRQMADEQNETIVNKDASAEEVGLEEQGNDKVRRSRRSPSEEGLPKQRKISAYDVYASEMFTMCKEAGFPPCTLKEIATMWKEMTEEVMARYQQMADERNTIKTSIAKVPKKEDSIRDSISQQWSGEREDDEAPVISSATDVNPSSGAVKGEMEDVVSASADQANCPTNFGELCARWREMTEEEKDRYQQMNGTMASEEGPTTSTTTTTTTTKNTAYNVYVSEMTTMCKEAGFPPCTLKEIAALWKEMTEEVKARYQQIADERNAIKLSCARNVPEKEHIAPEQLRGGGLRDEAPVISSDTGEMEMMEQSLMIESIANIPQLPPFNVEDVNGVDTSLEPSIPDNPMSQDVPKEVGGPSGYGNCLLTIPCQCQTCSLQPPSWFLVHPTGDNLSSVSMGKLSLPRGSSRHVDHAAADIDVGGRILQVSQCGPRLKSTDGILCLVARTSQHCSVIYAHSNCMTSASTKVCSTRYVLNEKARINMLRLLQSPHLPVLIACDPKATISYFTCPTFAILSRDDPGKCTTIHRVVVRDEPIVKVHSISSLSDISFIEFCSDDRMSLWVAARSIAIPKLSHSFFPRTFAAGYGHSLHRIDLRNDSSSFVWSPSHAEYLPDGLHSINGIMADANNDHLVWVSSTSAAKIWALDVRHRPARIVVSWSLPSLCDDIGAHCPVSGIYGSGVIFSQPASIISSMLNGDYPDVHVQAPVMFSVKKDPTTTVLGVHQFPYEMPRFQAKVIESAGFQDFQNSSVARSAVFPLPDVSESIFNIGIATFRCSSLTCLNEKQLGQLGYQKRPAHITYVITMTSLGDMYCHSLLETNGEEESPALQFPGLPVGTKAIPFPGKLNVSTVSPGHLTITLSNRFPIPSSAITPQVILNSDECFPFESYDIGDILNREPIPIIRQPEPDDTDEASEHKVPRSMYDLRDSNESSETGFEDHGKTFKVASLGANDRDMGASKVHHSVARFGVILPTALGNQSSTDRGNDIVENDERCRPISLDPSHLEVATCTEKVEEGYDSNDDSCDVSLNETSVKRPNEEINLDIIKALKDGYHVKDQAVDVEVGSVESGSSSDGE</sequence>
<feature type="compositionally biased region" description="Basic and acidic residues" evidence="1">
    <location>
        <begin position="50"/>
        <end position="60"/>
    </location>
</feature>
<evidence type="ECO:0000313" key="2">
    <source>
        <dbReference type="EMBL" id="KAL3757760.1"/>
    </source>
</evidence>
<dbReference type="SUPFAM" id="SSF47095">
    <property type="entry name" value="HMG-box"/>
    <property type="match status" value="3"/>
</dbReference>
<dbReference type="EMBL" id="JALLBG020000254">
    <property type="protein sequence ID" value="KAL3757760.1"/>
    <property type="molecule type" value="Genomic_DNA"/>
</dbReference>
<feature type="region of interest" description="Disordered" evidence="1">
    <location>
        <begin position="281"/>
        <end position="316"/>
    </location>
</feature>
<evidence type="ECO:0000256" key="1">
    <source>
        <dbReference type="SAM" id="MobiDB-lite"/>
    </source>
</evidence>